<proteinExistence type="predicted"/>
<evidence type="ECO:0000256" key="1">
    <source>
        <dbReference type="SAM" id="Coils"/>
    </source>
</evidence>
<organism evidence="2 3">
    <name type="scientific">Roridomyces roridus</name>
    <dbReference type="NCBI Taxonomy" id="1738132"/>
    <lineage>
        <taxon>Eukaryota</taxon>
        <taxon>Fungi</taxon>
        <taxon>Dikarya</taxon>
        <taxon>Basidiomycota</taxon>
        <taxon>Agaricomycotina</taxon>
        <taxon>Agaricomycetes</taxon>
        <taxon>Agaricomycetidae</taxon>
        <taxon>Agaricales</taxon>
        <taxon>Marasmiineae</taxon>
        <taxon>Mycenaceae</taxon>
        <taxon>Roridomyces</taxon>
    </lineage>
</organism>
<evidence type="ECO:0000313" key="3">
    <source>
        <dbReference type="Proteomes" id="UP001221142"/>
    </source>
</evidence>
<dbReference type="EMBL" id="JARKIF010000045">
    <property type="protein sequence ID" value="KAJ7608459.1"/>
    <property type="molecule type" value="Genomic_DNA"/>
</dbReference>
<protein>
    <recommendedName>
        <fullName evidence="4">F-box domain-containing protein</fullName>
    </recommendedName>
</protein>
<name>A0AAD7F8D7_9AGAR</name>
<evidence type="ECO:0008006" key="4">
    <source>
        <dbReference type="Google" id="ProtNLM"/>
    </source>
</evidence>
<keyword evidence="1" id="KW-0175">Coiled coil</keyword>
<evidence type="ECO:0000313" key="2">
    <source>
        <dbReference type="EMBL" id="KAJ7608459.1"/>
    </source>
</evidence>
<comment type="caution">
    <text evidence="2">The sequence shown here is derived from an EMBL/GenBank/DDBJ whole genome shotgun (WGS) entry which is preliminary data.</text>
</comment>
<keyword evidence="3" id="KW-1185">Reference proteome</keyword>
<sequence>MALRCTECGALTIPEGPELDLSVTTDLGTLARHLTLMNTNDPPQDSERLYVREVVSKADARLACVEDEISRLEDRLKVLLREHALLSEYRTKNVGILSPLRRMPPEILGQIFSWALPTDEQAKSPAYRPNPKDSPWVLTWISSRWRAIAVSTHSLWSLVHVDAAGSLHSLSMIQTQVQRARGLKIHFYGRQERNAAPQIQSLCLRLTSALLPALRRLWLEWDTPESQNRIDWIECFGVAPCLVDVGVHISLPARPNHITRYDLDADWPTHRRLLAQLPNLVEAPPWPDHTNHKTSLPHLRRLPPHWRRWRSTCTMCHQLSFAVPLAPFGGFVSKGHRSIPTITRPSWNSSTSPPTPKTFSAALFLKSATLLVPLDQGPSPAVLSKLDSLRSRRGLEVKVLSGVKARIERDTWLYKACWTS</sequence>
<dbReference type="AlphaFoldDB" id="A0AAD7F8D7"/>
<gene>
    <name evidence="2" type="ORF">FB45DRAFT_946798</name>
</gene>
<feature type="non-terminal residue" evidence="2">
    <location>
        <position position="420"/>
    </location>
</feature>
<accession>A0AAD7F8D7</accession>
<reference evidence="2" key="1">
    <citation type="submission" date="2023-03" db="EMBL/GenBank/DDBJ databases">
        <title>Massive genome expansion in bonnet fungi (Mycena s.s.) driven by repeated elements and novel gene families across ecological guilds.</title>
        <authorList>
            <consortium name="Lawrence Berkeley National Laboratory"/>
            <person name="Harder C.B."/>
            <person name="Miyauchi S."/>
            <person name="Viragh M."/>
            <person name="Kuo A."/>
            <person name="Thoen E."/>
            <person name="Andreopoulos B."/>
            <person name="Lu D."/>
            <person name="Skrede I."/>
            <person name="Drula E."/>
            <person name="Henrissat B."/>
            <person name="Morin E."/>
            <person name="Kohler A."/>
            <person name="Barry K."/>
            <person name="LaButti K."/>
            <person name="Morin E."/>
            <person name="Salamov A."/>
            <person name="Lipzen A."/>
            <person name="Mereny Z."/>
            <person name="Hegedus B."/>
            <person name="Baldrian P."/>
            <person name="Stursova M."/>
            <person name="Weitz H."/>
            <person name="Taylor A."/>
            <person name="Grigoriev I.V."/>
            <person name="Nagy L.G."/>
            <person name="Martin F."/>
            <person name="Kauserud H."/>
        </authorList>
    </citation>
    <scope>NUCLEOTIDE SEQUENCE</scope>
    <source>
        <strain evidence="2">9284</strain>
    </source>
</reference>
<dbReference type="Proteomes" id="UP001221142">
    <property type="component" value="Unassembled WGS sequence"/>
</dbReference>
<feature type="coiled-coil region" evidence="1">
    <location>
        <begin position="55"/>
        <end position="82"/>
    </location>
</feature>